<dbReference type="EMBL" id="QJNS01000060">
    <property type="protein sequence ID" value="RYO90213.1"/>
    <property type="molecule type" value="Genomic_DNA"/>
</dbReference>
<evidence type="ECO:0000313" key="2">
    <source>
        <dbReference type="EMBL" id="RYO90213.1"/>
    </source>
</evidence>
<gene>
    <name evidence="2" type="ORF">DL762_002822</name>
</gene>
<keyword evidence="1" id="KW-1133">Transmembrane helix</keyword>
<keyword evidence="1" id="KW-0812">Transmembrane</keyword>
<feature type="transmembrane region" description="Helical" evidence="1">
    <location>
        <begin position="20"/>
        <end position="39"/>
    </location>
</feature>
<reference evidence="2 3" key="1">
    <citation type="submission" date="2018-06" db="EMBL/GenBank/DDBJ databases">
        <title>Complete Genomes of Monosporascus.</title>
        <authorList>
            <person name="Robinson A.J."/>
            <person name="Natvig D.O."/>
        </authorList>
    </citation>
    <scope>NUCLEOTIDE SEQUENCE [LARGE SCALE GENOMIC DNA]</scope>
    <source>
        <strain evidence="2 3">CBS 609.92</strain>
    </source>
</reference>
<name>A0ABY0HGK2_9PEZI</name>
<organism evidence="2 3">
    <name type="scientific">Monosporascus cannonballus</name>
    <dbReference type="NCBI Taxonomy" id="155416"/>
    <lineage>
        <taxon>Eukaryota</taxon>
        <taxon>Fungi</taxon>
        <taxon>Dikarya</taxon>
        <taxon>Ascomycota</taxon>
        <taxon>Pezizomycotina</taxon>
        <taxon>Sordariomycetes</taxon>
        <taxon>Xylariomycetidae</taxon>
        <taxon>Xylariales</taxon>
        <taxon>Xylariales incertae sedis</taxon>
        <taxon>Monosporascus</taxon>
    </lineage>
</organism>
<comment type="caution">
    <text evidence="2">The sequence shown here is derived from an EMBL/GenBank/DDBJ whole genome shotgun (WGS) entry which is preliminary data.</text>
</comment>
<sequence length="164" mass="18542">MATPMVFPPPRNPNGPGRGPIIVGITWLFTGLATIAAMLRMYVGKKWKTGLAIDDWIMFLVNQALITKSYLHGLGKHDADLQLLDQLAEAIGDGRSIKARYMTDEQIAEPQAAGSWLFFYSEPCVRSMSNYIDMKELIKIVPRLTAYREYLRREKPAIYETCLS</sequence>
<evidence type="ECO:0000256" key="1">
    <source>
        <dbReference type="SAM" id="Phobius"/>
    </source>
</evidence>
<accession>A0ABY0HGK2</accession>
<proteinExistence type="predicted"/>
<keyword evidence="1" id="KW-0472">Membrane</keyword>
<dbReference type="Proteomes" id="UP000294003">
    <property type="component" value="Unassembled WGS sequence"/>
</dbReference>
<keyword evidence="3" id="KW-1185">Reference proteome</keyword>
<evidence type="ECO:0000313" key="3">
    <source>
        <dbReference type="Proteomes" id="UP000294003"/>
    </source>
</evidence>
<protein>
    <submittedName>
        <fullName evidence="2">Uncharacterized protein</fullName>
    </submittedName>
</protein>